<dbReference type="EMBL" id="CAQQ02376764">
    <property type="status" value="NOT_ANNOTATED_CDS"/>
    <property type="molecule type" value="Genomic_DNA"/>
</dbReference>
<sequence>MNLLHSPVKAAPAASSCVVSWKSFRMFLKTDDLEEWKSFSLVFFHQVYLLSNCGEREIIHPDLMDDFNFVIRKSASAVFFVELSGCI</sequence>
<protein>
    <submittedName>
        <fullName evidence="1">Uncharacterized protein</fullName>
    </submittedName>
</protein>
<dbReference type="EMBL" id="CAQQ02376762">
    <property type="status" value="NOT_ANNOTATED_CDS"/>
    <property type="molecule type" value="Genomic_DNA"/>
</dbReference>
<dbReference type="AlphaFoldDB" id="T1H0P1"/>
<reference evidence="2" key="1">
    <citation type="submission" date="2013-02" db="EMBL/GenBank/DDBJ databases">
        <authorList>
            <person name="Hughes D."/>
        </authorList>
    </citation>
    <scope>NUCLEOTIDE SEQUENCE</scope>
    <source>
        <strain>Durham</strain>
        <strain evidence="2">NC isolate 2 -- Noor lab</strain>
    </source>
</reference>
<dbReference type="Proteomes" id="UP000015102">
    <property type="component" value="Unassembled WGS sequence"/>
</dbReference>
<keyword evidence="2" id="KW-1185">Reference proteome</keyword>
<evidence type="ECO:0000313" key="2">
    <source>
        <dbReference type="Proteomes" id="UP000015102"/>
    </source>
</evidence>
<organism evidence="1 2">
    <name type="scientific">Megaselia scalaris</name>
    <name type="common">Humpbacked fly</name>
    <name type="synonym">Phora scalaris</name>
    <dbReference type="NCBI Taxonomy" id="36166"/>
    <lineage>
        <taxon>Eukaryota</taxon>
        <taxon>Metazoa</taxon>
        <taxon>Ecdysozoa</taxon>
        <taxon>Arthropoda</taxon>
        <taxon>Hexapoda</taxon>
        <taxon>Insecta</taxon>
        <taxon>Pterygota</taxon>
        <taxon>Neoptera</taxon>
        <taxon>Endopterygota</taxon>
        <taxon>Diptera</taxon>
        <taxon>Brachycera</taxon>
        <taxon>Muscomorpha</taxon>
        <taxon>Platypezoidea</taxon>
        <taxon>Phoridae</taxon>
        <taxon>Megaseliini</taxon>
        <taxon>Megaselia</taxon>
    </lineage>
</organism>
<evidence type="ECO:0000313" key="1">
    <source>
        <dbReference type="EnsemblMetazoa" id="MESCA009724-PA"/>
    </source>
</evidence>
<name>T1H0P1_MEGSC</name>
<dbReference type="EMBL" id="CAQQ02376763">
    <property type="status" value="NOT_ANNOTATED_CDS"/>
    <property type="molecule type" value="Genomic_DNA"/>
</dbReference>
<reference evidence="1" key="2">
    <citation type="submission" date="2015-06" db="UniProtKB">
        <authorList>
            <consortium name="EnsemblMetazoa"/>
        </authorList>
    </citation>
    <scope>IDENTIFICATION</scope>
</reference>
<accession>T1H0P1</accession>
<proteinExistence type="predicted"/>
<dbReference type="HOGENOM" id="CLU_2485897_0_0_1"/>
<dbReference type="EnsemblMetazoa" id="MESCA009724-RA">
    <property type="protein sequence ID" value="MESCA009724-PA"/>
    <property type="gene ID" value="MESCA009724"/>
</dbReference>